<organism evidence="6 7">
    <name type="scientific">Eisenbergiella tayi</name>
    <dbReference type="NCBI Taxonomy" id="1432052"/>
    <lineage>
        <taxon>Bacteria</taxon>
        <taxon>Bacillati</taxon>
        <taxon>Bacillota</taxon>
        <taxon>Clostridia</taxon>
        <taxon>Lachnospirales</taxon>
        <taxon>Lachnospiraceae</taxon>
        <taxon>Eisenbergiella</taxon>
    </lineage>
</organism>
<keyword evidence="4" id="KW-0812">Transmembrane</keyword>
<dbReference type="EMBL" id="MCGH01000002">
    <property type="protein sequence ID" value="ODM07202.1"/>
    <property type="molecule type" value="Genomic_DNA"/>
</dbReference>
<keyword evidence="3" id="KW-0804">Transcription</keyword>
<dbReference type="InterPro" id="IPR018062">
    <property type="entry name" value="HTH_AraC-typ_CS"/>
</dbReference>
<dbReference type="Gene3D" id="1.10.10.60">
    <property type="entry name" value="Homeodomain-like"/>
    <property type="match status" value="2"/>
</dbReference>
<dbReference type="GO" id="GO:0003700">
    <property type="term" value="F:DNA-binding transcription factor activity"/>
    <property type="evidence" value="ECO:0007669"/>
    <property type="project" value="InterPro"/>
</dbReference>
<dbReference type="InterPro" id="IPR009057">
    <property type="entry name" value="Homeodomain-like_sf"/>
</dbReference>
<keyword evidence="4" id="KW-0472">Membrane</keyword>
<comment type="caution">
    <text evidence="6">The sequence shown here is derived from an EMBL/GenBank/DDBJ whole genome shotgun (WGS) entry which is preliminary data.</text>
</comment>
<dbReference type="Pfam" id="PF12833">
    <property type="entry name" value="HTH_18"/>
    <property type="match status" value="1"/>
</dbReference>
<keyword evidence="1" id="KW-0805">Transcription regulation</keyword>
<gene>
    <name evidence="6" type="primary">yesS_12</name>
    <name evidence="6" type="ORF">BEI61_03092</name>
</gene>
<feature type="transmembrane region" description="Helical" evidence="4">
    <location>
        <begin position="20"/>
        <end position="43"/>
    </location>
</feature>
<feature type="transmembrane region" description="Helical" evidence="4">
    <location>
        <begin position="282"/>
        <end position="307"/>
    </location>
</feature>
<proteinExistence type="predicted"/>
<sequence>MQGNIKKIRRHTSHYKNTLFTSMLVLVPVLIVSVVNFFILYTINMKNIQNDLRMESERALEVLNTQLNSMSKIVSMKRMDRTFSTEAQTKLGTVYYPIVQQLRKDAMWTPFFSDIGYYNVQSERVYRMNSASSSEEYFGTKKNKTVYYENNKLEMQPWDEQSLREEGNHTRAIRIRNAEQNSDGILFAVPLELRKDAPPLSYMLFTISDDMLFNIINADESTICVLQYLGIPVYSSDPEICKLFYFGEGMPDIFFSSDTLTFSKYGLQVSWKISREFQMQKLIPTIILEAAVTFLVMVIGLLLLLYISRKNYEPVQNLLRKLPPYSDSEPLTDEFKYINFVLDDLTYSKRFYEESIQELRREKFLFYILDNQVEPGKMLYRQCLHEGIRVDRKYFACILMEDSEKNYNLFEWLMSEEKNNEKKADMYSLYIMENKYLFLLASDMPMSEFELYLSSLAGDNPELVKVSNVIEGIRYVRKAYTSVCWPEQKTETEEIVSQYPLIELQLLEEAVETNNIDKVEFALRMIKNDMSGFNEALRKKVLEKVYGLISSDKDGNISGDTDYKLFSYEEGEYIQILDKWLERFTNVNSKIIPVKKTLPRNLHTIMHYIEENYTNPEFSIKYMAAVFGTSPSNLSHQFKKLTGETLSRFIDELRISKAEELLNAGEKIHVIAQELGYSTTPVFTETYKRIRGITPSMYRNSYQRKMNEEE</sequence>
<dbReference type="GO" id="GO:0043565">
    <property type="term" value="F:sequence-specific DNA binding"/>
    <property type="evidence" value="ECO:0007669"/>
    <property type="project" value="InterPro"/>
</dbReference>
<dbReference type="InterPro" id="IPR018060">
    <property type="entry name" value="HTH_AraC"/>
</dbReference>
<dbReference type="PROSITE" id="PS01124">
    <property type="entry name" value="HTH_ARAC_FAMILY_2"/>
    <property type="match status" value="1"/>
</dbReference>
<dbReference type="AlphaFoldDB" id="A0A1E3AEP4"/>
<dbReference type="PANTHER" id="PTHR43280">
    <property type="entry name" value="ARAC-FAMILY TRANSCRIPTIONAL REGULATOR"/>
    <property type="match status" value="1"/>
</dbReference>
<dbReference type="PANTHER" id="PTHR43280:SF2">
    <property type="entry name" value="HTH-TYPE TRANSCRIPTIONAL REGULATOR EXSA"/>
    <property type="match status" value="1"/>
</dbReference>
<accession>A0A1E3AEP4</accession>
<keyword evidence="4" id="KW-1133">Transmembrane helix</keyword>
<evidence type="ECO:0000256" key="1">
    <source>
        <dbReference type="ARBA" id="ARBA00023015"/>
    </source>
</evidence>
<feature type="domain" description="HTH araC/xylS-type" evidence="5">
    <location>
        <begin position="603"/>
        <end position="701"/>
    </location>
</feature>
<keyword evidence="2" id="KW-0238">DNA-binding</keyword>
<dbReference type="PROSITE" id="PS00041">
    <property type="entry name" value="HTH_ARAC_FAMILY_1"/>
    <property type="match status" value="1"/>
</dbReference>
<reference evidence="6 7" key="1">
    <citation type="submission" date="2016-07" db="EMBL/GenBank/DDBJ databases">
        <title>Characterization of isolates of Eisenbergiella tayi derived from blood cultures, using whole genome sequencing.</title>
        <authorList>
            <person name="Burdz T."/>
            <person name="Wiebe D."/>
            <person name="Huynh C."/>
            <person name="Bernard K."/>
        </authorList>
    </citation>
    <scope>NUCLEOTIDE SEQUENCE [LARGE SCALE GENOMIC DNA]</scope>
    <source>
        <strain evidence="6 7">NML 110608</strain>
    </source>
</reference>
<evidence type="ECO:0000313" key="6">
    <source>
        <dbReference type="EMBL" id="ODM07202.1"/>
    </source>
</evidence>
<dbReference type="Proteomes" id="UP000094067">
    <property type="component" value="Unassembled WGS sequence"/>
</dbReference>
<evidence type="ECO:0000259" key="5">
    <source>
        <dbReference type="PROSITE" id="PS01124"/>
    </source>
</evidence>
<dbReference type="SUPFAM" id="SSF46689">
    <property type="entry name" value="Homeodomain-like"/>
    <property type="match status" value="2"/>
</dbReference>
<dbReference type="RefSeq" id="WP_069152902.1">
    <property type="nucleotide sequence ID" value="NZ_MCGH01000002.1"/>
</dbReference>
<protein>
    <submittedName>
        <fullName evidence="6">HTH-type transcriptional regulator YesS</fullName>
    </submittedName>
</protein>
<evidence type="ECO:0000256" key="2">
    <source>
        <dbReference type="ARBA" id="ARBA00023125"/>
    </source>
</evidence>
<evidence type="ECO:0000256" key="3">
    <source>
        <dbReference type="ARBA" id="ARBA00023163"/>
    </source>
</evidence>
<evidence type="ECO:0000256" key="4">
    <source>
        <dbReference type="SAM" id="Phobius"/>
    </source>
</evidence>
<name>A0A1E3AEP4_9FIRM</name>
<dbReference type="SMART" id="SM00342">
    <property type="entry name" value="HTH_ARAC"/>
    <property type="match status" value="1"/>
</dbReference>
<evidence type="ECO:0000313" key="7">
    <source>
        <dbReference type="Proteomes" id="UP000094067"/>
    </source>
</evidence>